<feature type="transmembrane region" description="Helical" evidence="1">
    <location>
        <begin position="15"/>
        <end position="41"/>
    </location>
</feature>
<keyword evidence="1" id="KW-1133">Transmembrane helix</keyword>
<keyword evidence="3" id="KW-1185">Reference proteome</keyword>
<comment type="caution">
    <text evidence="2">The sequence shown here is derived from an EMBL/GenBank/DDBJ whole genome shotgun (WGS) entry which is preliminary data.</text>
</comment>
<name>A0A4R3MUQ2_9GAMM</name>
<reference evidence="2 3" key="1">
    <citation type="submission" date="2019-03" db="EMBL/GenBank/DDBJ databases">
        <title>Genomic Encyclopedia of Type Strains, Phase IV (KMG-IV): sequencing the most valuable type-strain genomes for metagenomic binning, comparative biology and taxonomic classification.</title>
        <authorList>
            <person name="Goeker M."/>
        </authorList>
    </citation>
    <scope>NUCLEOTIDE SEQUENCE [LARGE SCALE GENOMIC DNA]</scope>
    <source>
        <strain evidence="2 3">DSM 13587</strain>
    </source>
</reference>
<proteinExistence type="predicted"/>
<evidence type="ECO:0000313" key="2">
    <source>
        <dbReference type="EMBL" id="TCT19216.1"/>
    </source>
</evidence>
<dbReference type="InterPro" id="IPR019099">
    <property type="entry name" value="Uncharacterised_PGPGW_TM"/>
</dbReference>
<protein>
    <submittedName>
        <fullName evidence="2">Putative transmembrane protein PGPGW</fullName>
    </submittedName>
</protein>
<evidence type="ECO:0000313" key="3">
    <source>
        <dbReference type="Proteomes" id="UP000295717"/>
    </source>
</evidence>
<dbReference type="OrthoDB" id="9800130at2"/>
<gene>
    <name evidence="2" type="ORF">EDC35_10994</name>
</gene>
<dbReference type="Proteomes" id="UP000295717">
    <property type="component" value="Unassembled WGS sequence"/>
</dbReference>
<sequence>MIDGVMTWIGMHQALSLWLAGLSAAIFVVSLLSLPFLAARIPEYYFSDARRHRSHFRGLHPLAYLALRVFKNLLGWLLILSGLFMLVLPGQGLLTILMGLLLSDFPGKFTLERRLASNPRVLGAINWLRARSGQPPLRAPSIRGADDSRPSS</sequence>
<dbReference type="Pfam" id="PF09656">
    <property type="entry name" value="PGPGW"/>
    <property type="match status" value="1"/>
</dbReference>
<keyword evidence="1 2" id="KW-0812">Transmembrane</keyword>
<dbReference type="EMBL" id="SMAO01000009">
    <property type="protein sequence ID" value="TCT19216.1"/>
    <property type="molecule type" value="Genomic_DNA"/>
</dbReference>
<organism evidence="2 3">
    <name type="scientific">Thiobaca trueperi</name>
    <dbReference type="NCBI Taxonomy" id="127458"/>
    <lineage>
        <taxon>Bacteria</taxon>
        <taxon>Pseudomonadati</taxon>
        <taxon>Pseudomonadota</taxon>
        <taxon>Gammaproteobacteria</taxon>
        <taxon>Chromatiales</taxon>
        <taxon>Chromatiaceae</taxon>
        <taxon>Thiobaca</taxon>
    </lineage>
</organism>
<evidence type="ECO:0000256" key="1">
    <source>
        <dbReference type="SAM" id="Phobius"/>
    </source>
</evidence>
<accession>A0A4R3MUQ2</accession>
<dbReference type="AlphaFoldDB" id="A0A4R3MUQ2"/>
<keyword evidence="1" id="KW-0472">Membrane</keyword>
<feature type="transmembrane region" description="Helical" evidence="1">
    <location>
        <begin position="62"/>
        <end position="87"/>
    </location>
</feature>